<evidence type="ECO:0000256" key="6">
    <source>
        <dbReference type="ARBA" id="ARBA00022801"/>
    </source>
</evidence>
<proteinExistence type="predicted"/>
<dbReference type="OrthoDB" id="424610at2759"/>
<keyword evidence="8" id="KW-0624">Polysaccharide degradation</keyword>
<dbReference type="EMBL" id="MU001495">
    <property type="protein sequence ID" value="KAF2448194.1"/>
    <property type="molecule type" value="Genomic_DNA"/>
</dbReference>
<dbReference type="GO" id="GO:0045493">
    <property type="term" value="P:xylan catabolic process"/>
    <property type="evidence" value="ECO:0007669"/>
    <property type="project" value="UniProtKB-KW"/>
</dbReference>
<comment type="catalytic activity">
    <reaction evidence="9">
        <text>feruloyl-polysaccharide + H2O = ferulate + polysaccharide.</text>
        <dbReference type="EC" id="3.1.1.73"/>
    </reaction>
</comment>
<dbReference type="AlphaFoldDB" id="A0A9P4PN54"/>
<feature type="compositionally biased region" description="Polar residues" evidence="10">
    <location>
        <begin position="64"/>
        <end position="80"/>
    </location>
</feature>
<name>A0A9P4PN54_9PLEO</name>
<evidence type="ECO:0000256" key="7">
    <source>
        <dbReference type="ARBA" id="ARBA00023277"/>
    </source>
</evidence>
<dbReference type="InterPro" id="IPR029058">
    <property type="entry name" value="AB_hydrolase_fold"/>
</dbReference>
<gene>
    <name evidence="11" type="ORF">P171DRAFT_428304</name>
</gene>
<dbReference type="GO" id="GO:0030600">
    <property type="term" value="F:feruloyl esterase activity"/>
    <property type="evidence" value="ECO:0007669"/>
    <property type="project" value="UniProtKB-EC"/>
</dbReference>
<evidence type="ECO:0000256" key="10">
    <source>
        <dbReference type="SAM" id="MobiDB-lite"/>
    </source>
</evidence>
<accession>A0A9P4PN54</accession>
<reference evidence="11" key="1">
    <citation type="journal article" date="2020" name="Stud. Mycol.">
        <title>101 Dothideomycetes genomes: a test case for predicting lifestyles and emergence of pathogens.</title>
        <authorList>
            <person name="Haridas S."/>
            <person name="Albert R."/>
            <person name="Binder M."/>
            <person name="Bloem J."/>
            <person name="Labutti K."/>
            <person name="Salamov A."/>
            <person name="Andreopoulos B."/>
            <person name="Baker S."/>
            <person name="Barry K."/>
            <person name="Bills G."/>
            <person name="Bluhm B."/>
            <person name="Cannon C."/>
            <person name="Castanera R."/>
            <person name="Culley D."/>
            <person name="Daum C."/>
            <person name="Ezra D."/>
            <person name="Gonzalez J."/>
            <person name="Henrissat B."/>
            <person name="Kuo A."/>
            <person name="Liang C."/>
            <person name="Lipzen A."/>
            <person name="Lutzoni F."/>
            <person name="Magnuson J."/>
            <person name="Mondo S."/>
            <person name="Nolan M."/>
            <person name="Ohm R."/>
            <person name="Pangilinan J."/>
            <person name="Park H.-J."/>
            <person name="Ramirez L."/>
            <person name="Alfaro M."/>
            <person name="Sun H."/>
            <person name="Tritt A."/>
            <person name="Yoshinaga Y."/>
            <person name="Zwiers L.-H."/>
            <person name="Turgeon B."/>
            <person name="Goodwin S."/>
            <person name="Spatafora J."/>
            <person name="Crous P."/>
            <person name="Grigoriev I."/>
        </authorList>
    </citation>
    <scope>NUCLEOTIDE SEQUENCE</scope>
    <source>
        <strain evidence="11">CBS 690.94</strain>
    </source>
</reference>
<evidence type="ECO:0000256" key="2">
    <source>
        <dbReference type="ARBA" id="ARBA00013091"/>
    </source>
</evidence>
<evidence type="ECO:0000256" key="1">
    <source>
        <dbReference type="ARBA" id="ARBA00004613"/>
    </source>
</evidence>
<organism evidence="11 12">
    <name type="scientific">Karstenula rhodostoma CBS 690.94</name>
    <dbReference type="NCBI Taxonomy" id="1392251"/>
    <lineage>
        <taxon>Eukaryota</taxon>
        <taxon>Fungi</taxon>
        <taxon>Dikarya</taxon>
        <taxon>Ascomycota</taxon>
        <taxon>Pezizomycotina</taxon>
        <taxon>Dothideomycetes</taxon>
        <taxon>Pleosporomycetidae</taxon>
        <taxon>Pleosporales</taxon>
        <taxon>Massarineae</taxon>
        <taxon>Didymosphaeriaceae</taxon>
        <taxon>Karstenula</taxon>
    </lineage>
</organism>
<comment type="subcellular location">
    <subcellularLocation>
        <location evidence="1">Secreted</location>
    </subcellularLocation>
</comment>
<feature type="region of interest" description="Disordered" evidence="10">
    <location>
        <begin position="53"/>
        <end position="83"/>
    </location>
</feature>
<protein>
    <recommendedName>
        <fullName evidence="2">feruloyl esterase</fullName>
        <ecNumber evidence="2">3.1.1.73</ecNumber>
    </recommendedName>
</protein>
<evidence type="ECO:0000313" key="12">
    <source>
        <dbReference type="Proteomes" id="UP000799764"/>
    </source>
</evidence>
<keyword evidence="5" id="KW-0732">Signal</keyword>
<dbReference type="InterPro" id="IPR043595">
    <property type="entry name" value="FaeB/C/D"/>
</dbReference>
<keyword evidence="6" id="KW-0378">Hydrolase</keyword>
<evidence type="ECO:0000256" key="3">
    <source>
        <dbReference type="ARBA" id="ARBA00022525"/>
    </source>
</evidence>
<keyword evidence="7" id="KW-0119">Carbohydrate metabolism</keyword>
<dbReference type="EC" id="3.1.1.73" evidence="2"/>
<evidence type="ECO:0000256" key="9">
    <source>
        <dbReference type="ARBA" id="ARBA00034075"/>
    </source>
</evidence>
<dbReference type="GO" id="GO:0005576">
    <property type="term" value="C:extracellular region"/>
    <property type="evidence" value="ECO:0007669"/>
    <property type="project" value="UniProtKB-SubCell"/>
</dbReference>
<evidence type="ECO:0000256" key="5">
    <source>
        <dbReference type="ARBA" id="ARBA00022729"/>
    </source>
</evidence>
<dbReference type="SUPFAM" id="SSF53474">
    <property type="entry name" value="alpha/beta-Hydrolases"/>
    <property type="match status" value="1"/>
</dbReference>
<evidence type="ECO:0000256" key="8">
    <source>
        <dbReference type="ARBA" id="ARBA00023326"/>
    </source>
</evidence>
<dbReference type="Gene3D" id="3.40.50.1820">
    <property type="entry name" value="alpha/beta hydrolase"/>
    <property type="match status" value="1"/>
</dbReference>
<dbReference type="Proteomes" id="UP000799764">
    <property type="component" value="Unassembled WGS sequence"/>
</dbReference>
<evidence type="ECO:0000313" key="11">
    <source>
        <dbReference type="EMBL" id="KAF2448194.1"/>
    </source>
</evidence>
<keyword evidence="4" id="KW-0858">Xylan degradation</keyword>
<dbReference type="PANTHER" id="PTHR38050:SF2">
    <property type="entry name" value="FERULOYL ESTERASE C-RELATED"/>
    <property type="match status" value="1"/>
</dbReference>
<comment type="caution">
    <text evidence="11">The sequence shown here is derived from an EMBL/GenBank/DDBJ whole genome shotgun (WGS) entry which is preliminary data.</text>
</comment>
<dbReference type="PANTHER" id="PTHR38050">
    <property type="match status" value="1"/>
</dbReference>
<keyword evidence="12" id="KW-1185">Reference proteome</keyword>
<sequence length="349" mass="37589">MSIALAKLQVYVHSPHLEAAHLQITSTLTTMKTTSAIVLGFIAAASANPLNTRSETGSSGCGTPHNSGFNSNPDSHTITSGGRDRTYAVRVPDGYNDDPNKPRKVIFDFHGRAGSPENQYQNSQYDKYDAGKEYLAVYPAGVDAAWQGAPYAVKGVDDVLFVKDLLARLREQYCIDDNHVYASGKSNGGGFVDTLACSDVGDQFAAFAMAAAALYDDTSKDRCDKKRAILEAHGGNDATIPYPGGSTNSGGDVPDVDQWVTWWGQRNGCAADEGKTTQHDGYQTTTFACEGLSAVVKHYKINDLGHCWPSSTGDNSDGSRDYCGDHSLDFTPRVLDFFGTWDLTNAPKN</sequence>
<evidence type="ECO:0000256" key="4">
    <source>
        <dbReference type="ARBA" id="ARBA00022651"/>
    </source>
</evidence>
<keyword evidence="3" id="KW-0964">Secreted</keyword>